<accession>A0A5B7CBY4</accession>
<protein>
    <submittedName>
        <fullName evidence="1">Uncharacterized protein</fullName>
    </submittedName>
</protein>
<dbReference type="EMBL" id="GHES01047027">
    <property type="protein sequence ID" value="MPA77586.1"/>
    <property type="molecule type" value="Transcribed_RNA"/>
</dbReference>
<reference evidence="1" key="1">
    <citation type="submission" date="2019-08" db="EMBL/GenBank/DDBJ databases">
        <title>Reference gene set and small RNA set construction with multiple tissues from Davidia involucrata Baill.</title>
        <authorList>
            <person name="Yang H."/>
            <person name="Zhou C."/>
            <person name="Li G."/>
            <person name="Wang J."/>
            <person name="Gao P."/>
            <person name="Wang M."/>
            <person name="Wang R."/>
            <person name="Zhao Y."/>
        </authorList>
    </citation>
    <scope>NUCLEOTIDE SEQUENCE</scope>
    <source>
        <tissue evidence="1">Mixed with DoveR01_LX</tissue>
    </source>
</reference>
<name>A0A5B7CBY4_DAVIN</name>
<proteinExistence type="predicted"/>
<dbReference type="InterPro" id="IPR012866">
    <property type="entry name" value="DUF1644"/>
</dbReference>
<dbReference type="AlphaFoldDB" id="A0A5B7CBY4"/>
<dbReference type="PANTHER" id="PTHR31197">
    <property type="entry name" value="OS01G0612600 PROTEIN"/>
    <property type="match status" value="1"/>
</dbReference>
<sequence length="141" mass="15868">MRMINHNLNEGDTVASVRPLGGVGENGIHEADRHLETQEGILEIGDSNSLWGMVDLEENNAESSLELRSSLRCPLCRGTVLGWKVVEKVRKYLNLKSRSCSHESCSFFSKSGSSNKWFILSAYPLKWKSSSGRVILNRRWS</sequence>
<evidence type="ECO:0000313" key="1">
    <source>
        <dbReference type="EMBL" id="MPA77586.1"/>
    </source>
</evidence>
<organism evidence="1">
    <name type="scientific">Davidia involucrata</name>
    <name type="common">Dove tree</name>
    <dbReference type="NCBI Taxonomy" id="16924"/>
    <lineage>
        <taxon>Eukaryota</taxon>
        <taxon>Viridiplantae</taxon>
        <taxon>Streptophyta</taxon>
        <taxon>Embryophyta</taxon>
        <taxon>Tracheophyta</taxon>
        <taxon>Spermatophyta</taxon>
        <taxon>Magnoliopsida</taxon>
        <taxon>eudicotyledons</taxon>
        <taxon>Gunneridae</taxon>
        <taxon>Pentapetalae</taxon>
        <taxon>asterids</taxon>
        <taxon>Cornales</taxon>
        <taxon>Nyssaceae</taxon>
        <taxon>Davidia</taxon>
    </lineage>
</organism>
<dbReference type="Pfam" id="PF07800">
    <property type="entry name" value="DUF1644"/>
    <property type="match status" value="1"/>
</dbReference>
<gene>
    <name evidence="1" type="ORF">Din_047027</name>
</gene>
<dbReference type="PANTHER" id="PTHR31197:SF2">
    <property type="entry name" value="C2H2-TYPE DOMAIN-CONTAINING PROTEIN"/>
    <property type="match status" value="1"/>
</dbReference>